<evidence type="ECO:0000313" key="2">
    <source>
        <dbReference type="EMBL" id="TSE18652.1"/>
    </source>
</evidence>
<dbReference type="GO" id="GO:0102971">
    <property type="term" value="F:phosphinothricin N-acetyltransferase activity"/>
    <property type="evidence" value="ECO:0007669"/>
    <property type="project" value="UniProtKB-EC"/>
</dbReference>
<dbReference type="Pfam" id="PF13420">
    <property type="entry name" value="Acetyltransf_4"/>
    <property type="match status" value="1"/>
</dbReference>
<dbReference type="SUPFAM" id="SSF55729">
    <property type="entry name" value="Acyl-CoA N-acyltransferases (Nat)"/>
    <property type="match status" value="1"/>
</dbReference>
<evidence type="ECO:0000313" key="3">
    <source>
        <dbReference type="Proteomes" id="UP000315736"/>
    </source>
</evidence>
<accession>A0A554W4Z5</accession>
<dbReference type="EMBL" id="VJNB01000011">
    <property type="protein sequence ID" value="TSE18652.1"/>
    <property type="molecule type" value="Genomic_DNA"/>
</dbReference>
<comment type="caution">
    <text evidence="2">The sequence shown here is derived from an EMBL/GenBank/DDBJ whole genome shotgun (WGS) entry which is preliminary data.</text>
</comment>
<keyword evidence="2" id="KW-0012">Acyltransferase</keyword>
<protein>
    <submittedName>
        <fullName evidence="2">Phosphinothricin N-acetyltransferase</fullName>
        <ecNumber evidence="2">2.3.1.183</ecNumber>
    </submittedName>
</protein>
<dbReference type="AlphaFoldDB" id="A0A554W4Z5"/>
<dbReference type="PANTHER" id="PTHR43072:SF8">
    <property type="entry name" value="ACYLTRANSFERASE FABY-RELATED"/>
    <property type="match status" value="1"/>
</dbReference>
<name>A0A554W4Z5_9BURK</name>
<dbReference type="OrthoDB" id="5459937at2"/>
<dbReference type="InterPro" id="IPR016181">
    <property type="entry name" value="Acyl_CoA_acyltransferase"/>
</dbReference>
<dbReference type="PANTHER" id="PTHR43072">
    <property type="entry name" value="N-ACETYLTRANSFERASE"/>
    <property type="match status" value="1"/>
</dbReference>
<dbReference type="RefSeq" id="WP_143891138.1">
    <property type="nucleotide sequence ID" value="NZ_VJNB01000011.1"/>
</dbReference>
<keyword evidence="3" id="KW-1185">Reference proteome</keyword>
<proteinExistence type="predicted"/>
<feature type="domain" description="N-acetyltransferase" evidence="1">
    <location>
        <begin position="15"/>
        <end position="178"/>
    </location>
</feature>
<sequence>MLQTCHYTRRLVKSILIRPSREEDLAAIAALYAHHVLHGTGTFETEPPSVAEMAARRADVLAKGLPWLVAEVDGAVQGFAYGNWFKPRPAYRYSVEDSIYVAPQTVGRGLGRALLAELLAQLEARGIRKVMAVIGDSANAASIGLHTALGFTRVGVVRACGWKFGRWLDIVLMERALGWGDRTPPDDGAAGTGSAAAAS</sequence>
<dbReference type="PROSITE" id="PS51186">
    <property type="entry name" value="GNAT"/>
    <property type="match status" value="1"/>
</dbReference>
<organism evidence="2 3">
    <name type="scientific">Tepidimonas alkaliphilus</name>
    <dbReference type="NCBI Taxonomy" id="2588942"/>
    <lineage>
        <taxon>Bacteria</taxon>
        <taxon>Pseudomonadati</taxon>
        <taxon>Pseudomonadota</taxon>
        <taxon>Betaproteobacteria</taxon>
        <taxon>Burkholderiales</taxon>
        <taxon>Tepidimonas</taxon>
    </lineage>
</organism>
<dbReference type="EC" id="2.3.1.183" evidence="2"/>
<dbReference type="Gene3D" id="3.40.630.30">
    <property type="match status" value="1"/>
</dbReference>
<evidence type="ECO:0000259" key="1">
    <source>
        <dbReference type="PROSITE" id="PS51186"/>
    </source>
</evidence>
<keyword evidence="2" id="KW-0808">Transferase</keyword>
<reference evidence="2 3" key="1">
    <citation type="submission" date="2019-07" db="EMBL/GenBank/DDBJ databases">
        <title>Tepidimonas alkaliphilus YIM 72238 draft genome.</title>
        <authorList>
            <person name="Da Costa M.S."/>
            <person name="Froufe H.J.C."/>
            <person name="Egas C."/>
            <person name="Albuquerque L."/>
        </authorList>
    </citation>
    <scope>NUCLEOTIDE SEQUENCE [LARGE SCALE GENOMIC DNA]</scope>
    <source>
        <strain evidence="2 3">YIM 72238</strain>
    </source>
</reference>
<gene>
    <name evidence="2" type="primary">pat</name>
    <name evidence="2" type="ORF">Talka_01943</name>
</gene>
<dbReference type="InterPro" id="IPR000182">
    <property type="entry name" value="GNAT_dom"/>
</dbReference>
<dbReference type="Proteomes" id="UP000315736">
    <property type="component" value="Unassembled WGS sequence"/>
</dbReference>